<dbReference type="SUPFAM" id="SSF47616">
    <property type="entry name" value="GST C-terminal domain-like"/>
    <property type="match status" value="1"/>
</dbReference>
<dbReference type="Gene3D" id="1.10.760.10">
    <property type="entry name" value="Cytochrome c-like domain"/>
    <property type="match status" value="1"/>
</dbReference>
<dbReference type="InterPro" id="IPR009078">
    <property type="entry name" value="Ferritin-like_SF"/>
</dbReference>
<proteinExistence type="inferred from homology"/>
<dbReference type="SUPFAM" id="SSF47240">
    <property type="entry name" value="Ferritin-like"/>
    <property type="match status" value="1"/>
</dbReference>
<keyword evidence="3" id="KW-0409">Iron storage</keyword>
<dbReference type="InterPro" id="IPR034330">
    <property type="entry name" value="GST_Zeta_C"/>
</dbReference>
<dbReference type="FunFam" id="1.20.1050.10:FF:000017">
    <property type="entry name" value="Maleylacetoacetate isomerase"/>
    <property type="match status" value="1"/>
</dbReference>
<keyword evidence="12" id="KW-1185">Reference proteome</keyword>
<dbReference type="InterPro" id="IPR004045">
    <property type="entry name" value="Glutathione_S-Trfase_N"/>
</dbReference>
<comment type="similarity">
    <text evidence="2">Belongs to the GST superfamily. Zeta family.</text>
</comment>
<dbReference type="Pfam" id="PF07433">
    <property type="entry name" value="DUF1513"/>
    <property type="match status" value="1"/>
</dbReference>
<dbReference type="CDD" id="cd03191">
    <property type="entry name" value="GST_C_Zeta"/>
    <property type="match status" value="1"/>
</dbReference>
<dbReference type="GO" id="GO:0020037">
    <property type="term" value="F:heme binding"/>
    <property type="evidence" value="ECO:0007669"/>
    <property type="project" value="InterPro"/>
</dbReference>
<name>A0A812Z4S8_9DINO</name>
<dbReference type="Pfam" id="PF09375">
    <property type="entry name" value="Peptidase_M75"/>
    <property type="match status" value="2"/>
</dbReference>
<dbReference type="OrthoDB" id="418627at2759"/>
<evidence type="ECO:0000256" key="4">
    <source>
        <dbReference type="ARBA" id="ARBA00022723"/>
    </source>
</evidence>
<dbReference type="InterPro" id="IPR008331">
    <property type="entry name" value="Ferritin_DPS_dom"/>
</dbReference>
<evidence type="ECO:0000313" key="11">
    <source>
        <dbReference type="EMBL" id="CAE7811509.1"/>
    </source>
</evidence>
<dbReference type="PRINTS" id="PR00601">
    <property type="entry name" value="BACFERRITIN"/>
</dbReference>
<evidence type="ECO:0000259" key="8">
    <source>
        <dbReference type="PROSITE" id="PS50404"/>
    </source>
</evidence>
<dbReference type="Gene3D" id="2.130.10.10">
    <property type="entry name" value="YVTN repeat-like/Quinoprotein amine dehydrogenase"/>
    <property type="match status" value="1"/>
</dbReference>
<dbReference type="Pfam" id="PF00210">
    <property type="entry name" value="Ferritin"/>
    <property type="match status" value="1"/>
</dbReference>
<evidence type="ECO:0000256" key="1">
    <source>
        <dbReference type="ARBA" id="ARBA00004196"/>
    </source>
</evidence>
<dbReference type="SFLD" id="SFLDS00019">
    <property type="entry name" value="Glutathione_Transferase_(cytos"/>
    <property type="match status" value="1"/>
</dbReference>
<dbReference type="PROSITE" id="PS50404">
    <property type="entry name" value="GST_NTER"/>
    <property type="match status" value="1"/>
</dbReference>
<dbReference type="Pfam" id="PF06537">
    <property type="entry name" value="DHOR"/>
    <property type="match status" value="1"/>
</dbReference>
<protein>
    <submittedName>
        <fullName evidence="11">Bfr protein</fullName>
    </submittedName>
</protein>
<dbReference type="InterPro" id="IPR034333">
    <property type="entry name" value="GST_Zeta_N"/>
</dbReference>
<dbReference type="PROSITE" id="PS50405">
    <property type="entry name" value="GST_CTER"/>
    <property type="match status" value="1"/>
</dbReference>
<dbReference type="InterPro" id="IPR005955">
    <property type="entry name" value="GST_Zeta"/>
</dbReference>
<dbReference type="InterPro" id="IPR036909">
    <property type="entry name" value="Cyt_c-like_dom_sf"/>
</dbReference>
<dbReference type="InterPro" id="IPR034984">
    <property type="entry name" value="Imelysin-like_IPPA"/>
</dbReference>
<dbReference type="SUPFAM" id="SSF46626">
    <property type="entry name" value="Cytochrome c"/>
    <property type="match status" value="1"/>
</dbReference>
<evidence type="ECO:0000256" key="6">
    <source>
        <dbReference type="ARBA" id="ARBA00023004"/>
    </source>
</evidence>
<dbReference type="InterPro" id="IPR040079">
    <property type="entry name" value="Glutathione_S-Trfase"/>
</dbReference>
<comment type="caution">
    <text evidence="11">The sequence shown here is derived from an EMBL/GenBank/DDBJ whole genome shotgun (WGS) entry which is preliminary data.</text>
</comment>
<comment type="subcellular location">
    <subcellularLocation>
        <location evidence="1">Cell envelope</location>
    </subcellularLocation>
</comment>
<dbReference type="InterPro" id="IPR002024">
    <property type="entry name" value="Bacterioferritin"/>
</dbReference>
<feature type="compositionally biased region" description="Basic and acidic residues" evidence="7">
    <location>
        <begin position="484"/>
        <end position="493"/>
    </location>
</feature>
<evidence type="ECO:0000259" key="10">
    <source>
        <dbReference type="PROSITE" id="PS50905"/>
    </source>
</evidence>
<dbReference type="InterPro" id="IPR008311">
    <property type="entry name" value="UCP028101"/>
</dbReference>
<gene>
    <name evidence="11" type="primary">bfr</name>
    <name evidence="11" type="ORF">SNEC2469_LOCUS24046</name>
</gene>
<dbReference type="NCBIfam" id="TIGR01262">
    <property type="entry name" value="maiA"/>
    <property type="match status" value="1"/>
</dbReference>
<dbReference type="GO" id="GO:0009055">
    <property type="term" value="F:electron transfer activity"/>
    <property type="evidence" value="ECO:0007669"/>
    <property type="project" value="InterPro"/>
</dbReference>
<keyword evidence="4" id="KW-0479">Metal-binding</keyword>
<dbReference type="GO" id="GO:0006749">
    <property type="term" value="P:glutathione metabolic process"/>
    <property type="evidence" value="ECO:0007669"/>
    <property type="project" value="TreeGrafter"/>
</dbReference>
<dbReference type="GO" id="GO:0006559">
    <property type="term" value="P:L-phenylalanine catabolic process"/>
    <property type="evidence" value="ECO:0007669"/>
    <property type="project" value="TreeGrafter"/>
</dbReference>
<dbReference type="InterPro" id="IPR012347">
    <property type="entry name" value="Ferritin-like"/>
</dbReference>
<dbReference type="InterPro" id="IPR018976">
    <property type="entry name" value="Imelysin-like"/>
</dbReference>
<dbReference type="InterPro" id="IPR038352">
    <property type="entry name" value="Imelysin_sf"/>
</dbReference>
<dbReference type="InterPro" id="IPR036282">
    <property type="entry name" value="Glutathione-S-Trfase_C_sf"/>
</dbReference>
<dbReference type="GO" id="GO:0016034">
    <property type="term" value="F:maleylacetoacetate isomerase activity"/>
    <property type="evidence" value="ECO:0007669"/>
    <property type="project" value="TreeGrafter"/>
</dbReference>
<dbReference type="SUPFAM" id="SSF50969">
    <property type="entry name" value="YVTN repeat-like/Quinoprotein amine dehydrogenase"/>
    <property type="match status" value="1"/>
</dbReference>
<dbReference type="CDD" id="cd03042">
    <property type="entry name" value="GST_N_Zeta"/>
    <property type="match status" value="1"/>
</dbReference>
<dbReference type="Gene3D" id="1.20.1420.20">
    <property type="entry name" value="M75 peptidase, HXXE motif"/>
    <property type="match status" value="2"/>
</dbReference>
<dbReference type="InterPro" id="IPR011044">
    <property type="entry name" value="Quino_amine_DH_bsu"/>
</dbReference>
<evidence type="ECO:0000256" key="3">
    <source>
        <dbReference type="ARBA" id="ARBA00022434"/>
    </source>
</evidence>
<dbReference type="SUPFAM" id="SSF52833">
    <property type="entry name" value="Thioredoxin-like"/>
    <property type="match status" value="1"/>
</dbReference>
<dbReference type="CDD" id="cd14659">
    <property type="entry name" value="Imelysin-like_IPPA"/>
    <property type="match status" value="1"/>
</dbReference>
<dbReference type="NCBIfam" id="TIGR00754">
    <property type="entry name" value="bfr"/>
    <property type="match status" value="1"/>
</dbReference>
<dbReference type="SFLD" id="SFLDG00358">
    <property type="entry name" value="Main_(cytGST)"/>
    <property type="match status" value="1"/>
</dbReference>
<dbReference type="GO" id="GO:0006826">
    <property type="term" value="P:iron ion transport"/>
    <property type="evidence" value="ECO:0007669"/>
    <property type="project" value="InterPro"/>
</dbReference>
<dbReference type="Gene3D" id="1.20.1260.10">
    <property type="match status" value="1"/>
</dbReference>
<dbReference type="GO" id="GO:0004364">
    <property type="term" value="F:glutathione transferase activity"/>
    <property type="evidence" value="ECO:0007669"/>
    <property type="project" value="TreeGrafter"/>
</dbReference>
<dbReference type="PANTHER" id="PTHR42673:SF21">
    <property type="entry name" value="GLUTATHIONE S-TRANSFERASE YFCF"/>
    <property type="match status" value="1"/>
</dbReference>
<evidence type="ECO:0000256" key="5">
    <source>
        <dbReference type="ARBA" id="ARBA00022729"/>
    </source>
</evidence>
<evidence type="ECO:0000256" key="7">
    <source>
        <dbReference type="SAM" id="MobiDB-lite"/>
    </source>
</evidence>
<dbReference type="PANTHER" id="PTHR42673">
    <property type="entry name" value="MALEYLACETOACETATE ISOMERASE"/>
    <property type="match status" value="1"/>
</dbReference>
<reference evidence="11" key="1">
    <citation type="submission" date="2021-02" db="EMBL/GenBank/DDBJ databases">
        <authorList>
            <person name="Dougan E. K."/>
            <person name="Rhodes N."/>
            <person name="Thang M."/>
            <person name="Chan C."/>
        </authorList>
    </citation>
    <scope>NUCLEOTIDE SEQUENCE</scope>
</reference>
<organism evidence="11 12">
    <name type="scientific">Symbiodinium necroappetens</name>
    <dbReference type="NCBI Taxonomy" id="1628268"/>
    <lineage>
        <taxon>Eukaryota</taxon>
        <taxon>Sar</taxon>
        <taxon>Alveolata</taxon>
        <taxon>Dinophyceae</taxon>
        <taxon>Suessiales</taxon>
        <taxon>Symbiodiniaceae</taxon>
        <taxon>Symbiodinium</taxon>
    </lineage>
</organism>
<keyword evidence="6" id="KW-0408">Iron</keyword>
<keyword evidence="5" id="KW-0732">Signal</keyword>
<dbReference type="EMBL" id="CAJNJA010045696">
    <property type="protein sequence ID" value="CAE7811509.1"/>
    <property type="molecule type" value="Genomic_DNA"/>
</dbReference>
<dbReference type="CDD" id="cd00907">
    <property type="entry name" value="Bacterioferritin"/>
    <property type="match status" value="1"/>
</dbReference>
<sequence>MKLHNYFRSSTSYRVRIALALKGLAYDYVAYHLRKGEQRGAAYLALNPQGLVPTLETDGGALLPQSLAIVEYLDELQPDPPLLPATPLERARVRSLAYAVACDIHPVNNLRVLQYLVAPLGHDAAVQGEWFRHWVAVEFAALEKRLSEEPETGRFCHGDRPGLADICLVPQVINGNRFDCDMTPYPTIRRIHEACMAVPAFAEAAPERQPDAETCDKQVIAHLNKVLKNELTAINQYFLHSRMLKDWGVTRLAEHEYEESIDEMKHADKLIERILFLEGLPNLQDLNKLMIGENVKEILQCDLKLEEYAIPDLREAIAHCESVSDYVSREIFVDILESEEEHVDWLETNLGLIEKMGLENFVQHQSGHADAAPTSPLTLEASGHGLVPWLRQRNIAKALLRRYPGGGMHFVDDFLGAGDAGAAAGAVAERGIGLVGAADAAFRNFADLGIAVTVAYADVHKLLRRLSIVRMIMIVNRVDESNRDHWRRDERSDNQIGQSKQKGETQMRLSGTLAAAGLALMPAVALADGHAGAKVAVLETYADIAHAGYEDSLITARDLQKAVDALIANPTEGSLAAARDAWIAARVPYQQTEVFRFGNAVVDDWEGKVNAWPLDEGLIDYVDGGFYGTESDENPIFTANVIANKTLKVNGESVDASVITKTLIADVLHEAEEVEANVGTGYHAIEFLLWGQDLNGSGPGAGNRPASDFSTANCTNGNCDRRAAYLKVATDLLIDDLEEMVALWDENGPARKGLVSGNPEAGITTMLTGMGSLSYGELAGERIKLGLMLHDPEEEHDCFSDNTHYSHFYNQIGITNVYLGTYKRVDGSVVSGPSLSDLVAGKDSAVDTEMKEKLGAARTAMQAMVDRAKTVEAYDQMIGEGNAEGNAVIETVVQSLTTQTKSIERAVATLGLGQIAFEGSDSLDDPQEAARIADVIRPTADFTRAEPFEALPAGAATSKKRSLDTNSFSQHSGNMDFERQLDFKLGNALFKRLWVSSPASTDSADGLGPLFNARSCQRCHLKDGRGHPPVANWPDDSAVSMFLRLSIPPETEEQRADLAANRRNVIPEPTYGGQLQDLAIQGHAAEGKMHIVYEEEPVTLADGEVVSLRRPTYSITNLGYGPLHPEVMMSPRVAPPMIGLGLLESIAEEDILSWADPDDADGDGISGRANRVWDKEAGAVALGRFGWKAGEPTMLQQSTHAINGDIGISAPLAPAPAGDCTAAQNLCLDAPHGASARHEGFEASSEMLRLITFYSQNLAVPARRNPEDPQVLAGKKVFYESGCIDCHRPKYVTQREAVGREQSFQLIWPYTDLLLHDMGEGLADNRPEGLANGREWRTPPLWGIGLTETVNGHTQFLHDGRARSLLEAILWHGGEAQAARDRVVALGTSEREALSALATVGLAVSFTAPAAADDFAALNEVVVADYLLPRYEALADAGSALDAALRQGCGAGTLGADASIAAYHEMADAWMAVQHLRLGPSELFLRADRIQFWPDKRGITGRHLSRLVTEADPAALEPQRFAQGSVAVQGLPALERLFFAPPEGADPAFACDVAVAIGANLKSIAGGMLDDWREGPTPYAAVIRSAAEGNAAYMDAKEASLQFAKALRAALVATTDLKLDRPLSTSAKAVKPRRAESWRSARSLRNIRINIESAEALYRDGGQAGFAALLRRQAGGEEVDKNIATAFAQARARLDALPDSLQAALDQPEGWQHLDDLRSHLRDLLALLSGPFSQTLDLPVRVFVSACGDAAGRFSVKAVAADGRLLSDLQLPGRGHAAARRPGRDEVVVLARRPGRFALVIDPFAGGIVRQIEAAPGRHFYGHAVFSPDGRRLFATENAYAEGQGVIGVYDAAAGYRREDELPSHGVGPHELALLSDGRRLVVANGGIRTHPNSGRRKLNLESMHPNLAYVDAGSGALLQRLTLPGDLHRLSIRHMAVTAEDQVCLALQNEGPRDRLVPLVGLQRDSAPITLAKGPEGVLRRMRHYAGGAALDDEGGVLAVSAPRGGLITFWSSQEGGFLGSLEVPDGCGLAAAGGAGRFAVSSGAGRLLIYDAVSRRSETLRDDRRHGLAWDNHLLAC</sequence>
<dbReference type="Pfam" id="PF13409">
    <property type="entry name" value="GST_N_2"/>
    <property type="match status" value="1"/>
</dbReference>
<dbReference type="GO" id="GO:0006879">
    <property type="term" value="P:intracellular iron ion homeostasis"/>
    <property type="evidence" value="ECO:0007669"/>
    <property type="project" value="UniProtKB-KW"/>
</dbReference>
<dbReference type="CDD" id="cd14657">
    <property type="entry name" value="Imelysin_IrpA-like"/>
    <property type="match status" value="1"/>
</dbReference>
<dbReference type="InterPro" id="IPR009040">
    <property type="entry name" value="Ferritin-like_diiron"/>
</dbReference>
<dbReference type="InterPro" id="IPR010538">
    <property type="entry name" value="DHOR"/>
</dbReference>
<dbReference type="FunFam" id="1.20.1260.10:FF:000005">
    <property type="entry name" value="Bacterioferritin"/>
    <property type="match status" value="1"/>
</dbReference>
<evidence type="ECO:0000259" key="9">
    <source>
        <dbReference type="PROSITE" id="PS50405"/>
    </source>
</evidence>
<accession>A0A812Z4S8</accession>
<dbReference type="GO" id="GO:0005737">
    <property type="term" value="C:cytoplasm"/>
    <property type="evidence" value="ECO:0007669"/>
    <property type="project" value="InterPro"/>
</dbReference>
<dbReference type="InterPro" id="IPR010987">
    <property type="entry name" value="Glutathione-S-Trfase_C-like"/>
</dbReference>
<feature type="domain" description="GST N-terminal" evidence="8">
    <location>
        <begin position="1"/>
        <end position="81"/>
    </location>
</feature>
<dbReference type="Gene3D" id="1.20.1050.10">
    <property type="match status" value="1"/>
</dbReference>
<dbReference type="InterPro" id="IPR015943">
    <property type="entry name" value="WD40/YVTN_repeat-like_dom_sf"/>
</dbReference>
<feature type="region of interest" description="Disordered" evidence="7">
    <location>
        <begin position="484"/>
        <end position="505"/>
    </location>
</feature>
<dbReference type="Proteomes" id="UP000601435">
    <property type="component" value="Unassembled WGS sequence"/>
</dbReference>
<dbReference type="InterPro" id="IPR036249">
    <property type="entry name" value="Thioredoxin-like_sf"/>
</dbReference>
<dbReference type="Gene3D" id="3.40.30.10">
    <property type="entry name" value="Glutaredoxin"/>
    <property type="match status" value="1"/>
</dbReference>
<dbReference type="PROSITE" id="PS50905">
    <property type="entry name" value="FERRITIN_LIKE"/>
    <property type="match status" value="1"/>
</dbReference>
<evidence type="ECO:0000313" key="12">
    <source>
        <dbReference type="Proteomes" id="UP000601435"/>
    </source>
</evidence>
<dbReference type="GO" id="GO:0008199">
    <property type="term" value="F:ferric iron binding"/>
    <property type="evidence" value="ECO:0007669"/>
    <property type="project" value="InterPro"/>
</dbReference>
<evidence type="ECO:0000256" key="2">
    <source>
        <dbReference type="ARBA" id="ARBA00010007"/>
    </source>
</evidence>
<feature type="domain" description="Ferritin-like diiron" evidence="10">
    <location>
        <begin position="213"/>
        <end position="357"/>
    </location>
</feature>
<feature type="domain" description="GST C-terminal" evidence="9">
    <location>
        <begin position="86"/>
        <end position="214"/>
    </location>
</feature>